<keyword evidence="1" id="KW-0472">Membrane</keyword>
<gene>
    <name evidence="2" type="ORF">P4S50_14685</name>
</gene>
<dbReference type="Proteomes" id="UP001222800">
    <property type="component" value="Chromosome"/>
</dbReference>
<name>A0ABY8E9L4_9FIRM</name>
<sequence length="68" mass="7919">MINKKTKKFIYILVLLSLGPIIDNIISIHIHNNYNLSMKVSNFIGLLCMYSYYIGVFTATLLRRFFSV</sequence>
<feature type="transmembrane region" description="Helical" evidence="1">
    <location>
        <begin position="43"/>
        <end position="62"/>
    </location>
</feature>
<proteinExistence type="predicted"/>
<reference evidence="2 3" key="1">
    <citation type="submission" date="2023-03" db="EMBL/GenBank/DDBJ databases">
        <title>Complete genome sequence of Tepidibacter sp. SWIR-1, isolated from a deep-sea hydrothermal vent.</title>
        <authorList>
            <person name="Li X."/>
        </authorList>
    </citation>
    <scope>NUCLEOTIDE SEQUENCE [LARGE SCALE GENOMIC DNA]</scope>
    <source>
        <strain evidence="2 3">SWIR-1</strain>
    </source>
</reference>
<feature type="transmembrane region" description="Helical" evidence="1">
    <location>
        <begin position="9"/>
        <end position="31"/>
    </location>
</feature>
<evidence type="ECO:0000313" key="2">
    <source>
        <dbReference type="EMBL" id="WFD09621.1"/>
    </source>
</evidence>
<keyword evidence="1" id="KW-0812">Transmembrane</keyword>
<dbReference type="EMBL" id="CP120733">
    <property type="protein sequence ID" value="WFD09621.1"/>
    <property type="molecule type" value="Genomic_DNA"/>
</dbReference>
<dbReference type="RefSeq" id="WP_277731551.1">
    <property type="nucleotide sequence ID" value="NZ_CP120733.1"/>
</dbReference>
<evidence type="ECO:0000313" key="3">
    <source>
        <dbReference type="Proteomes" id="UP001222800"/>
    </source>
</evidence>
<keyword evidence="3" id="KW-1185">Reference proteome</keyword>
<accession>A0ABY8E9L4</accession>
<organism evidence="2 3">
    <name type="scientific">Tepidibacter hydrothermalis</name>
    <dbReference type="NCBI Taxonomy" id="3036126"/>
    <lineage>
        <taxon>Bacteria</taxon>
        <taxon>Bacillati</taxon>
        <taxon>Bacillota</taxon>
        <taxon>Clostridia</taxon>
        <taxon>Peptostreptococcales</taxon>
        <taxon>Peptostreptococcaceae</taxon>
        <taxon>Tepidibacter</taxon>
    </lineage>
</organism>
<evidence type="ECO:0000256" key="1">
    <source>
        <dbReference type="SAM" id="Phobius"/>
    </source>
</evidence>
<protein>
    <submittedName>
        <fullName evidence="2">Uncharacterized protein</fullName>
    </submittedName>
</protein>
<keyword evidence="1" id="KW-1133">Transmembrane helix</keyword>